<protein>
    <submittedName>
        <fullName evidence="1">HAD-hyrolase-like</fullName>
    </submittedName>
</protein>
<dbReference type="Gene3D" id="3.40.50.1000">
    <property type="entry name" value="HAD superfamily/HAD-like"/>
    <property type="match status" value="1"/>
</dbReference>
<dbReference type="GO" id="GO:0005829">
    <property type="term" value="C:cytosol"/>
    <property type="evidence" value="ECO:0007669"/>
    <property type="project" value="TreeGrafter"/>
</dbReference>
<proteinExistence type="predicted"/>
<dbReference type="PANTHER" id="PTHR43434:SF24">
    <property type="entry name" value="HYDROLASE-RELATED"/>
    <property type="match status" value="1"/>
</dbReference>
<dbReference type="InterPro" id="IPR023214">
    <property type="entry name" value="HAD_sf"/>
</dbReference>
<gene>
    <name evidence="1" type="ORF">BECKTUN1418E_GA0071001_100410</name>
</gene>
<accession>A0A450ZAD0</accession>
<dbReference type="InterPro" id="IPR036412">
    <property type="entry name" value="HAD-like_sf"/>
</dbReference>
<dbReference type="EMBL" id="CAADFV010000004">
    <property type="protein sequence ID" value="VFK50732.1"/>
    <property type="molecule type" value="Genomic_DNA"/>
</dbReference>
<reference evidence="1" key="1">
    <citation type="submission" date="2019-02" db="EMBL/GenBank/DDBJ databases">
        <authorList>
            <person name="Gruber-Vodicka R. H."/>
            <person name="Seah K. B. B."/>
        </authorList>
    </citation>
    <scope>NUCLEOTIDE SEQUENCE</scope>
    <source>
        <strain evidence="1">BECK_BY2</strain>
    </source>
</reference>
<evidence type="ECO:0000313" key="1">
    <source>
        <dbReference type="EMBL" id="VFK50732.1"/>
    </source>
</evidence>
<sequence>MLHEIMTELAVEPENTLVIGDSSHDLKMARNAGVDAVAVTYGVLRDKTRLLQYQPRTCLDALGELVDWLAYERSC</sequence>
<dbReference type="Pfam" id="PF13242">
    <property type="entry name" value="Hydrolase_like"/>
    <property type="match status" value="1"/>
</dbReference>
<dbReference type="InterPro" id="IPR050155">
    <property type="entry name" value="HAD-like_hydrolase_sf"/>
</dbReference>
<dbReference type="GO" id="GO:0008967">
    <property type="term" value="F:phosphoglycolate phosphatase activity"/>
    <property type="evidence" value="ECO:0007669"/>
    <property type="project" value="TreeGrafter"/>
</dbReference>
<dbReference type="GO" id="GO:0006281">
    <property type="term" value="P:DNA repair"/>
    <property type="evidence" value="ECO:0007669"/>
    <property type="project" value="TreeGrafter"/>
</dbReference>
<dbReference type="PANTHER" id="PTHR43434">
    <property type="entry name" value="PHOSPHOGLYCOLATE PHOSPHATASE"/>
    <property type="match status" value="1"/>
</dbReference>
<organism evidence="1">
    <name type="scientific">Candidatus Kentrum sp. TUN</name>
    <dbReference type="NCBI Taxonomy" id="2126343"/>
    <lineage>
        <taxon>Bacteria</taxon>
        <taxon>Pseudomonadati</taxon>
        <taxon>Pseudomonadota</taxon>
        <taxon>Gammaproteobacteria</taxon>
        <taxon>Candidatus Kentrum</taxon>
    </lineage>
</organism>
<name>A0A450ZAD0_9GAMM</name>
<dbReference type="AlphaFoldDB" id="A0A450ZAD0"/>
<dbReference type="SUPFAM" id="SSF56784">
    <property type="entry name" value="HAD-like"/>
    <property type="match status" value="1"/>
</dbReference>